<protein>
    <submittedName>
        <fullName evidence="3">Uncharacterized protein LOC112054544 isoform X1</fullName>
    </submittedName>
</protein>
<dbReference type="RefSeq" id="XP_052738359.1">
    <property type="nucleotide sequence ID" value="XM_052882399.1"/>
</dbReference>
<gene>
    <name evidence="3" type="primary">LOC112054544</name>
</gene>
<feature type="transmembrane region" description="Helical" evidence="1">
    <location>
        <begin position="12"/>
        <end position="34"/>
    </location>
</feature>
<evidence type="ECO:0000313" key="2">
    <source>
        <dbReference type="Proteomes" id="UP001652582"/>
    </source>
</evidence>
<evidence type="ECO:0000256" key="1">
    <source>
        <dbReference type="SAM" id="Phobius"/>
    </source>
</evidence>
<keyword evidence="1" id="KW-1133">Transmembrane helix</keyword>
<sequence>MGSKLVGHTPTLYHVYLLAVLCLVGFATSFPTALPEQEDVADLQPELQKEEKKEEEIDEVLPYSFLVLLALPENHLSEADLAKLIELKQELDSKTSDDSNATGKQLNFPITLPPFITNISNSLGSYIPTFLLPNNWPIISSILNRPSRALFHPLQQ</sequence>
<dbReference type="Proteomes" id="UP001652582">
    <property type="component" value="Chromosome 7"/>
</dbReference>
<proteinExistence type="predicted"/>
<evidence type="ECO:0000313" key="3">
    <source>
        <dbReference type="RefSeq" id="XP_052738359.1"/>
    </source>
</evidence>
<organism evidence="2 3">
    <name type="scientific">Bicyclus anynana</name>
    <name type="common">Squinting bush brown butterfly</name>
    <dbReference type="NCBI Taxonomy" id="110368"/>
    <lineage>
        <taxon>Eukaryota</taxon>
        <taxon>Metazoa</taxon>
        <taxon>Ecdysozoa</taxon>
        <taxon>Arthropoda</taxon>
        <taxon>Hexapoda</taxon>
        <taxon>Insecta</taxon>
        <taxon>Pterygota</taxon>
        <taxon>Neoptera</taxon>
        <taxon>Endopterygota</taxon>
        <taxon>Lepidoptera</taxon>
        <taxon>Glossata</taxon>
        <taxon>Ditrysia</taxon>
        <taxon>Papilionoidea</taxon>
        <taxon>Nymphalidae</taxon>
        <taxon>Satyrinae</taxon>
        <taxon>Satyrini</taxon>
        <taxon>Mycalesina</taxon>
        <taxon>Bicyclus</taxon>
    </lineage>
</organism>
<keyword evidence="1" id="KW-0472">Membrane</keyword>
<reference evidence="3" key="1">
    <citation type="submission" date="2025-08" db="UniProtKB">
        <authorList>
            <consortium name="RefSeq"/>
        </authorList>
    </citation>
    <scope>IDENTIFICATION</scope>
</reference>
<name>A0ABM3LH16_BICAN</name>
<keyword evidence="1" id="KW-0812">Transmembrane</keyword>
<keyword evidence="2" id="KW-1185">Reference proteome</keyword>
<dbReference type="GeneID" id="112054544"/>
<accession>A0ABM3LH16</accession>